<evidence type="ECO:0000259" key="14">
    <source>
        <dbReference type="PROSITE" id="PS50097"/>
    </source>
</evidence>
<dbReference type="PROSITE" id="PS51233">
    <property type="entry name" value="VWFD"/>
    <property type="match status" value="1"/>
</dbReference>
<dbReference type="SMART" id="SM00032">
    <property type="entry name" value="CCP"/>
    <property type="match status" value="1"/>
</dbReference>
<evidence type="ECO:0000256" key="12">
    <source>
        <dbReference type="SAM" id="MobiDB-lite"/>
    </source>
</evidence>
<feature type="domain" description="VWFD" evidence="18">
    <location>
        <begin position="936"/>
        <end position="1130"/>
    </location>
</feature>
<dbReference type="Gene3D" id="3.30.710.10">
    <property type="entry name" value="Potassium Channel Kv1.1, Chain A"/>
    <property type="match status" value="1"/>
</dbReference>
<dbReference type="GO" id="GO:0007399">
    <property type="term" value="P:nervous system development"/>
    <property type="evidence" value="ECO:0007669"/>
    <property type="project" value="UniProtKB-ARBA"/>
</dbReference>
<evidence type="ECO:0000256" key="2">
    <source>
        <dbReference type="ARBA" id="ARBA00004370"/>
    </source>
</evidence>
<dbReference type="SMART" id="SM00216">
    <property type="entry name" value="VWD"/>
    <property type="match status" value="1"/>
</dbReference>
<feature type="disulfide bond" evidence="11">
    <location>
        <begin position="1244"/>
        <end position="1271"/>
    </location>
</feature>
<feature type="region of interest" description="Disordered" evidence="12">
    <location>
        <begin position="869"/>
        <end position="888"/>
    </location>
</feature>
<keyword evidence="5" id="KW-0221">Differentiation</keyword>
<dbReference type="PROSITE" id="PS50856">
    <property type="entry name" value="AMOP"/>
    <property type="match status" value="1"/>
</dbReference>
<protein>
    <recommendedName>
        <fullName evidence="21">Sushi domain containing 2</fullName>
    </recommendedName>
</protein>
<dbReference type="SUPFAM" id="SSF57535">
    <property type="entry name" value="Complement control module/SCR domain"/>
    <property type="match status" value="1"/>
</dbReference>
<dbReference type="CDD" id="cd18305">
    <property type="entry name" value="BTB_POZ_GCL"/>
    <property type="match status" value="1"/>
</dbReference>
<dbReference type="Gene3D" id="2.10.70.10">
    <property type="entry name" value="Complement Module, domain 1"/>
    <property type="match status" value="1"/>
</dbReference>
<evidence type="ECO:0000256" key="9">
    <source>
        <dbReference type="ARBA" id="ARBA00023157"/>
    </source>
</evidence>
<dbReference type="Pfam" id="PF00651">
    <property type="entry name" value="BTB"/>
    <property type="match status" value="1"/>
</dbReference>
<keyword evidence="6" id="KW-0744">Spermatogenesis</keyword>
<keyword evidence="11" id="KW-0768">Sushi</keyword>
<dbReference type="EMBL" id="JANIIK010000043">
    <property type="protein sequence ID" value="KAJ3605542.1"/>
    <property type="molecule type" value="Genomic_DNA"/>
</dbReference>
<dbReference type="CDD" id="cd00033">
    <property type="entry name" value="CCP"/>
    <property type="match status" value="1"/>
</dbReference>
<keyword evidence="3" id="KW-0217">Developmental protein</keyword>
<dbReference type="InterPro" id="IPR043380">
    <property type="entry name" value="Gcl-like"/>
</dbReference>
<evidence type="ECO:0000256" key="1">
    <source>
        <dbReference type="ARBA" id="ARBA00004109"/>
    </source>
</evidence>
<evidence type="ECO:0000313" key="20">
    <source>
        <dbReference type="Proteomes" id="UP001148018"/>
    </source>
</evidence>
<proteinExistence type="predicted"/>
<dbReference type="PROSITE" id="PS50958">
    <property type="entry name" value="SMB_2"/>
    <property type="match status" value="1"/>
</dbReference>
<dbReference type="SMART" id="SM00723">
    <property type="entry name" value="AMOP"/>
    <property type="match status" value="1"/>
</dbReference>
<dbReference type="PANTHER" id="PTHR23231">
    <property type="entry name" value="GERM CELL-LESS PROTEIN"/>
    <property type="match status" value="1"/>
</dbReference>
<evidence type="ECO:0000259" key="17">
    <source>
        <dbReference type="PROSITE" id="PS50958"/>
    </source>
</evidence>
<dbReference type="Pfam" id="PF00094">
    <property type="entry name" value="VWD"/>
    <property type="match status" value="1"/>
</dbReference>
<dbReference type="Pfam" id="PF23263">
    <property type="entry name" value="C8-3_MUC4"/>
    <property type="match status" value="1"/>
</dbReference>
<keyword evidence="10" id="KW-0539">Nucleus</keyword>
<dbReference type="FunFam" id="3.30.710.10:FF:000092">
    <property type="entry name" value="Germ cell-less, spermatogenesis associated 1"/>
    <property type="match status" value="1"/>
</dbReference>
<keyword evidence="7 13" id="KW-1133">Transmembrane helix</keyword>
<dbReference type="InterPro" id="IPR000436">
    <property type="entry name" value="Sushi_SCR_CCP_dom"/>
</dbReference>
<dbReference type="InterPro" id="IPR013783">
    <property type="entry name" value="Ig-like_fold"/>
</dbReference>
<dbReference type="PANTHER" id="PTHR23231:SF17">
    <property type="entry name" value="BTB DOMAIN-CONTAINING PROTEIN"/>
    <property type="match status" value="1"/>
</dbReference>
<dbReference type="InterPro" id="IPR001212">
    <property type="entry name" value="Somatomedin_B_dom"/>
</dbReference>
<dbReference type="InterPro" id="IPR036024">
    <property type="entry name" value="Somatomedin_B-like_dom_sf"/>
</dbReference>
<dbReference type="InterPro" id="IPR056619">
    <property type="entry name" value="C8-3_MUC4"/>
</dbReference>
<dbReference type="SUPFAM" id="SSF90188">
    <property type="entry name" value="Somatomedin B domain"/>
    <property type="match status" value="1"/>
</dbReference>
<evidence type="ECO:0000256" key="4">
    <source>
        <dbReference type="ARBA" id="ARBA00022692"/>
    </source>
</evidence>
<feature type="domain" description="Sushi" evidence="16">
    <location>
        <begin position="1216"/>
        <end position="1273"/>
    </location>
</feature>
<name>A0A9Q0ECJ9_9TELE</name>
<comment type="caution">
    <text evidence="11">Lacks conserved residue(s) required for the propagation of feature annotation.</text>
</comment>
<evidence type="ECO:0000256" key="8">
    <source>
        <dbReference type="ARBA" id="ARBA00023136"/>
    </source>
</evidence>
<dbReference type="Pfam" id="PF03782">
    <property type="entry name" value="AMOP"/>
    <property type="match status" value="1"/>
</dbReference>
<keyword evidence="4 13" id="KW-0812">Transmembrane</keyword>
<dbReference type="Gene3D" id="2.60.40.10">
    <property type="entry name" value="Immunoglobulins"/>
    <property type="match status" value="1"/>
</dbReference>
<sequence length="1319" mass="146638">MGNLGSRFQSSPPEVEEAVEGVSGGVRTCQCSKRKRNHRCECDSDPDDEDALQDKPRRKKLKSTSKYIYQTLFLNGENSDIRICALGQSWDLHKVYLCQSGYFSSMFSGSWRESNMMVIELEIPDHNIDTEALQVVFGSLYRDDVLIKPSRVVSILAAACMLQLDGLIQQCGETMRENISVKTVCGYYSLASVYGLDSVMKKVEMMQQLVRSPDLFVMQVEMDVYTALKKWMFLQLNPSHVRLQYIINDLASARILERDNILPVDWLSSMYKNQWFAMLRTEFDNDNGPQDANKDDFETSSMRCGRKLPKDGDYCWRWTGFNFGFDLLVTYTNRFIVFKRNTLSQPCGGAVSLQPRRHLAYRLRLASFDANGKLVCSRSTGHQLLTLEKDQEYVVMNLDSRLLSYPLYVCCNFLYTSSNFLILLYLGPKVPLPTSGAQRWDPRGGTPEVAPQQWDLSSGTSAVGPQWWDLSGETPACYTAPLLWTNDGLGPVDLRVLDLGSWRSNKGRSGTSVSWTSGLGGQTCEGLCGEHSVSCSCLPTCVSLETCCGDYRDFCVEVRPYSGSSFGGTDVTVLHATFDPGSKIVCRFDADVETLGYVDGERRGHCVSPLLYQTGWVSMEISSDNGTTFTRRGAWLLVHTGKLDPGFKAVLENATQWQYYGTPGVGGLLTMFWNTSLVPADRVNIELWGYRETGERYSAAWQARWEYLYSLARDRPNNGVFAFEPQPAPEAASDWELGSLRISSSTVRDGMRDVLALWTEDHALAWHLDHTFRQNSAAWALEKCLAWDRLEDQLPNFLQETIDCPCTLAQARADTGRFHTDYGCDMEKGSVCTYHPGSVHCVRAIQASPKYGAGQQCCYDSTGSQVLTSDSMGGSTPDRAHDWGSPPYHRPPRVPGQSHWVYDVLSFYYCCLWSDHCQYYFKHRPSSDCRTYRSPRSGVVFGDPHLITFDGVTYTFNGRGEYTLVVSDTRGLVVQGRTSASTLPDGSSVNATKLSAVAMREASSDVIEVRLGGAGDQLEVLQNQRVLSFSEQSWMDLDGVFLFSPSSLNVTVMFPSGAAVELRLRQRTMAATVLLPESFYGTTLGLLGKMNGDASDDLATPHGQVVSNKGSPEELFAFGRQWAISNESSLFTYDSDHLLEAYFHAPRHDDTFIPVFSVPDDDLDPLEVEASRICSGDGSAYCRYDVLVGRSPEMGNSTKVSFLSHLSLVEDLKPVVSCGWLSPPDNGKKTGTRYLLGATVSLSCDPGYELRGSAQRTCLEAGIWSGDDTTCVGPDDTVGIVVGAVVGALALVLIVTTLVLKYRQWKRKVKSDVEESLSL</sequence>
<evidence type="ECO:0000256" key="5">
    <source>
        <dbReference type="ARBA" id="ARBA00022782"/>
    </source>
</evidence>
<dbReference type="InterPro" id="IPR001846">
    <property type="entry name" value="VWF_type-D"/>
</dbReference>
<dbReference type="PROSITE" id="PS00524">
    <property type="entry name" value="SMB_1"/>
    <property type="match status" value="1"/>
</dbReference>
<feature type="region of interest" description="Disordered" evidence="12">
    <location>
        <begin position="1"/>
        <end position="23"/>
    </location>
</feature>
<evidence type="ECO:0000256" key="6">
    <source>
        <dbReference type="ARBA" id="ARBA00022871"/>
    </source>
</evidence>
<dbReference type="InterPro" id="IPR035976">
    <property type="entry name" value="Sushi/SCR/CCP_sf"/>
</dbReference>
<dbReference type="Proteomes" id="UP001148018">
    <property type="component" value="Unassembled WGS sequence"/>
</dbReference>
<feature type="domain" description="SMB" evidence="17">
    <location>
        <begin position="520"/>
        <end position="559"/>
    </location>
</feature>
<reference evidence="19" key="1">
    <citation type="submission" date="2022-07" db="EMBL/GenBank/DDBJ databases">
        <title>Chromosome-level genome of Muraenolepis orangiensis.</title>
        <authorList>
            <person name="Kim J."/>
        </authorList>
    </citation>
    <scope>NUCLEOTIDE SEQUENCE</scope>
    <source>
        <strain evidence="19">KU_S4_2022</strain>
        <tissue evidence="19">Muscle</tissue>
    </source>
</reference>
<dbReference type="InterPro" id="IPR011333">
    <property type="entry name" value="SKP1/BTB/POZ_sf"/>
</dbReference>
<gene>
    <name evidence="19" type="ORF">NHX12_027587</name>
</gene>
<dbReference type="PROSITE" id="PS50923">
    <property type="entry name" value="SUSHI"/>
    <property type="match status" value="1"/>
</dbReference>
<comment type="caution">
    <text evidence="19">The sequence shown here is derived from an EMBL/GenBank/DDBJ whole genome shotgun (WGS) entry which is preliminary data.</text>
</comment>
<dbReference type="OrthoDB" id="6051552at2759"/>
<keyword evidence="20" id="KW-1185">Reference proteome</keyword>
<evidence type="ECO:0000256" key="13">
    <source>
        <dbReference type="SAM" id="Phobius"/>
    </source>
</evidence>
<evidence type="ECO:0000256" key="7">
    <source>
        <dbReference type="ARBA" id="ARBA00022989"/>
    </source>
</evidence>
<dbReference type="GO" id="GO:0007283">
    <property type="term" value="P:spermatogenesis"/>
    <property type="evidence" value="ECO:0007669"/>
    <property type="project" value="UniProtKB-KW"/>
</dbReference>
<accession>A0A9Q0ECJ9</accession>
<dbReference type="SUPFAM" id="SSF54695">
    <property type="entry name" value="POZ domain"/>
    <property type="match status" value="1"/>
</dbReference>
<organism evidence="19 20">
    <name type="scientific">Muraenolepis orangiensis</name>
    <name type="common">Patagonian moray cod</name>
    <dbReference type="NCBI Taxonomy" id="630683"/>
    <lineage>
        <taxon>Eukaryota</taxon>
        <taxon>Metazoa</taxon>
        <taxon>Chordata</taxon>
        <taxon>Craniata</taxon>
        <taxon>Vertebrata</taxon>
        <taxon>Euteleostomi</taxon>
        <taxon>Actinopterygii</taxon>
        <taxon>Neopterygii</taxon>
        <taxon>Teleostei</taxon>
        <taxon>Neoteleostei</taxon>
        <taxon>Acanthomorphata</taxon>
        <taxon>Zeiogadaria</taxon>
        <taxon>Gadariae</taxon>
        <taxon>Gadiformes</taxon>
        <taxon>Muraenolepidoidei</taxon>
        <taxon>Muraenolepididae</taxon>
        <taxon>Muraenolepis</taxon>
    </lineage>
</organism>
<keyword evidence="8 13" id="KW-0472">Membrane</keyword>
<dbReference type="GO" id="GO:0007281">
    <property type="term" value="P:germ cell development"/>
    <property type="evidence" value="ECO:0007669"/>
    <property type="project" value="InterPro"/>
</dbReference>
<evidence type="ECO:0000259" key="16">
    <source>
        <dbReference type="PROSITE" id="PS50923"/>
    </source>
</evidence>
<evidence type="ECO:0008006" key="21">
    <source>
        <dbReference type="Google" id="ProtNLM"/>
    </source>
</evidence>
<feature type="domain" description="AMOP" evidence="15">
    <location>
        <begin position="776"/>
        <end position="924"/>
    </location>
</feature>
<dbReference type="InterPro" id="IPR005533">
    <property type="entry name" value="AMOP_dom"/>
</dbReference>
<dbReference type="SMART" id="SM00225">
    <property type="entry name" value="BTB"/>
    <property type="match status" value="1"/>
</dbReference>
<dbReference type="GO" id="GO:0016363">
    <property type="term" value="C:nuclear matrix"/>
    <property type="evidence" value="ECO:0007669"/>
    <property type="project" value="UniProtKB-SubCell"/>
</dbReference>
<keyword evidence="9 11" id="KW-1015">Disulfide bond</keyword>
<evidence type="ECO:0000256" key="3">
    <source>
        <dbReference type="ARBA" id="ARBA00022473"/>
    </source>
</evidence>
<dbReference type="Pfam" id="PF00084">
    <property type="entry name" value="Sushi"/>
    <property type="match status" value="1"/>
</dbReference>
<dbReference type="GO" id="GO:0016020">
    <property type="term" value="C:membrane"/>
    <property type="evidence" value="ECO:0007669"/>
    <property type="project" value="UniProtKB-SubCell"/>
</dbReference>
<dbReference type="PROSITE" id="PS50097">
    <property type="entry name" value="BTB"/>
    <property type="match status" value="1"/>
</dbReference>
<dbReference type="SUPFAM" id="SSF81296">
    <property type="entry name" value="E set domains"/>
    <property type="match status" value="1"/>
</dbReference>
<evidence type="ECO:0000256" key="11">
    <source>
        <dbReference type="PROSITE-ProRule" id="PRU00302"/>
    </source>
</evidence>
<evidence type="ECO:0000259" key="18">
    <source>
        <dbReference type="PROSITE" id="PS51233"/>
    </source>
</evidence>
<dbReference type="InterPro" id="IPR014756">
    <property type="entry name" value="Ig_E-set"/>
</dbReference>
<evidence type="ECO:0000259" key="15">
    <source>
        <dbReference type="PROSITE" id="PS50856"/>
    </source>
</evidence>
<feature type="region of interest" description="Disordered" evidence="12">
    <location>
        <begin position="437"/>
        <end position="457"/>
    </location>
</feature>
<feature type="transmembrane region" description="Helical" evidence="13">
    <location>
        <begin position="1278"/>
        <end position="1300"/>
    </location>
</feature>
<feature type="domain" description="BTB" evidence="14">
    <location>
        <begin position="79"/>
        <end position="149"/>
    </location>
</feature>
<dbReference type="InterPro" id="IPR000210">
    <property type="entry name" value="BTB/POZ_dom"/>
</dbReference>
<evidence type="ECO:0000256" key="10">
    <source>
        <dbReference type="ARBA" id="ARBA00023242"/>
    </source>
</evidence>
<evidence type="ECO:0000313" key="19">
    <source>
        <dbReference type="EMBL" id="KAJ3605542.1"/>
    </source>
</evidence>
<comment type="subcellular location">
    <subcellularLocation>
        <location evidence="2">Membrane</location>
    </subcellularLocation>
    <subcellularLocation>
        <location evidence="1">Nucleus matrix</location>
    </subcellularLocation>
</comment>